<keyword evidence="7 8" id="KW-0456">Lyase</keyword>
<evidence type="ECO:0000313" key="14">
    <source>
        <dbReference type="Proteomes" id="UP000886689"/>
    </source>
</evidence>
<dbReference type="GO" id="GO:0003855">
    <property type="term" value="F:3-dehydroquinate dehydratase activity"/>
    <property type="evidence" value="ECO:0007669"/>
    <property type="project" value="UniProtKB-UniRule"/>
</dbReference>
<feature type="binding site" evidence="8 10">
    <location>
        <position position="131"/>
    </location>
    <ligand>
        <name>substrate</name>
    </ligand>
</feature>
<dbReference type="InterPro" id="IPR018509">
    <property type="entry name" value="DHquinase_II_CS"/>
</dbReference>
<dbReference type="NCBIfam" id="TIGR01088">
    <property type="entry name" value="aroQ"/>
    <property type="match status" value="1"/>
</dbReference>
<comment type="similarity">
    <text evidence="4 8">Belongs to the type-II 3-dehydroquinase family.</text>
</comment>
<dbReference type="Proteomes" id="UP000886689">
    <property type="component" value="Unassembled WGS sequence"/>
</dbReference>
<evidence type="ECO:0000256" key="12">
    <source>
        <dbReference type="SAM" id="MobiDB-lite"/>
    </source>
</evidence>
<comment type="pathway">
    <text evidence="3 8">Metabolic intermediate biosynthesis; chorismate biosynthesis; chorismate from D-erythrose 4-phosphate and phosphoenolpyruvate: step 3/7.</text>
</comment>
<dbReference type="NCBIfam" id="NF003805">
    <property type="entry name" value="PRK05395.1-2"/>
    <property type="match status" value="1"/>
</dbReference>
<feature type="binding site" evidence="8 10">
    <location>
        <position position="107"/>
    </location>
    <ligand>
        <name>substrate</name>
    </ligand>
</feature>
<evidence type="ECO:0000256" key="9">
    <source>
        <dbReference type="PIRSR" id="PIRSR001399-1"/>
    </source>
</evidence>
<feature type="binding site" evidence="8 10">
    <location>
        <begin position="121"/>
        <end position="122"/>
    </location>
    <ligand>
        <name>substrate</name>
    </ligand>
</feature>
<dbReference type="EC" id="4.2.1.10" evidence="6 8"/>
<accession>A0A9D7PRX2</accession>
<gene>
    <name evidence="8 13" type="primary">aroQ</name>
    <name evidence="13" type="ORF">IPL58_03850</name>
</gene>
<dbReference type="NCBIfam" id="NF003804">
    <property type="entry name" value="PRK05395.1-1"/>
    <property type="match status" value="1"/>
</dbReference>
<evidence type="ECO:0000256" key="6">
    <source>
        <dbReference type="ARBA" id="ARBA00012060"/>
    </source>
</evidence>
<evidence type="ECO:0000256" key="11">
    <source>
        <dbReference type="PIRSR" id="PIRSR001399-3"/>
    </source>
</evidence>
<keyword evidence="8" id="KW-0057">Aromatic amino acid biosynthesis</keyword>
<evidence type="ECO:0000256" key="7">
    <source>
        <dbReference type="ARBA" id="ARBA00023239"/>
    </source>
</evidence>
<dbReference type="EMBL" id="JADJUC010000003">
    <property type="protein sequence ID" value="MBK8523319.1"/>
    <property type="molecule type" value="Genomic_DNA"/>
</dbReference>
<dbReference type="InterPro" id="IPR036441">
    <property type="entry name" value="DHquinase_II_sf"/>
</dbReference>
<dbReference type="GO" id="GO:0008652">
    <property type="term" value="P:amino acid biosynthetic process"/>
    <property type="evidence" value="ECO:0007669"/>
    <property type="project" value="UniProtKB-KW"/>
</dbReference>
<dbReference type="NCBIfam" id="NF003806">
    <property type="entry name" value="PRK05395.1-3"/>
    <property type="match status" value="1"/>
</dbReference>
<dbReference type="SUPFAM" id="SSF52304">
    <property type="entry name" value="Type II 3-dehydroquinate dehydratase"/>
    <property type="match status" value="1"/>
</dbReference>
<feature type="active site" description="Proton acceptor" evidence="8 9">
    <location>
        <position position="42"/>
    </location>
</feature>
<organism evidence="13 14">
    <name type="scientific">Candidatus Proximibacter danicus</name>
    <dbReference type="NCBI Taxonomy" id="2954365"/>
    <lineage>
        <taxon>Bacteria</taxon>
        <taxon>Pseudomonadati</taxon>
        <taxon>Pseudomonadota</taxon>
        <taxon>Betaproteobacteria</taxon>
        <taxon>Candidatus Proximibacter</taxon>
    </lineage>
</organism>
<comment type="function">
    <text evidence="2 8">Catalyzes a trans-dehydration via an enolate intermediate.</text>
</comment>
<feature type="site" description="Transition state stabilizer" evidence="8 11">
    <location>
        <position position="37"/>
    </location>
</feature>
<dbReference type="PIRSF" id="PIRSF001399">
    <property type="entry name" value="DHquinase_II"/>
    <property type="match status" value="1"/>
</dbReference>
<dbReference type="InterPro" id="IPR001874">
    <property type="entry name" value="DHquinase_II"/>
</dbReference>
<dbReference type="GO" id="GO:0009423">
    <property type="term" value="P:chorismate biosynthetic process"/>
    <property type="evidence" value="ECO:0007669"/>
    <property type="project" value="UniProtKB-UniRule"/>
</dbReference>
<comment type="caution">
    <text evidence="13">The sequence shown here is derived from an EMBL/GenBank/DDBJ whole genome shotgun (WGS) entry which is preliminary data.</text>
</comment>
<dbReference type="AlphaFoldDB" id="A0A9D7PRX2"/>
<dbReference type="Pfam" id="PF01220">
    <property type="entry name" value="DHquinase_II"/>
    <property type="match status" value="1"/>
</dbReference>
<name>A0A9D7PRX2_9PROT</name>
<dbReference type="HAMAP" id="MF_00169">
    <property type="entry name" value="AroQ"/>
    <property type="match status" value="1"/>
</dbReference>
<feature type="region of interest" description="Disordered" evidence="12">
    <location>
        <begin position="1"/>
        <end position="21"/>
    </location>
</feature>
<dbReference type="GO" id="GO:0009073">
    <property type="term" value="P:aromatic amino acid family biosynthetic process"/>
    <property type="evidence" value="ECO:0007669"/>
    <property type="project" value="UniProtKB-KW"/>
</dbReference>
<sequence length="166" mass="17972">MKKQKAASKDSAKDTTPAPATKLLVIHGPNLNLLGTREPQHYGATTLADINRALARRAEAAGVELETFQSNHEGALIERLHAARGEGIRFIVINPAAYTHTSVALRDAIAAVAIPFVEVHLSNVHAREPFRQHSYFSDLAIGVISGLGSEGYLLALEYLLNKLNND</sequence>
<feature type="binding site" evidence="8 10">
    <location>
        <position position="94"/>
    </location>
    <ligand>
        <name>substrate</name>
    </ligand>
</feature>
<reference evidence="13" key="1">
    <citation type="submission" date="2020-10" db="EMBL/GenBank/DDBJ databases">
        <title>Connecting structure to function with the recovery of over 1000 high-quality activated sludge metagenome-assembled genomes encoding full-length rRNA genes using long-read sequencing.</title>
        <authorList>
            <person name="Singleton C.M."/>
            <person name="Petriglieri F."/>
            <person name="Kristensen J.M."/>
            <person name="Kirkegaard R.H."/>
            <person name="Michaelsen T.Y."/>
            <person name="Andersen M.H."/>
            <person name="Karst S.M."/>
            <person name="Dueholm M.S."/>
            <person name="Nielsen P.H."/>
            <person name="Albertsen M."/>
        </authorList>
    </citation>
    <scope>NUCLEOTIDE SEQUENCE</scope>
    <source>
        <strain evidence="13">Hirt_18-Q3-R61-65_BATAC.395</strain>
    </source>
</reference>
<evidence type="ECO:0000256" key="2">
    <source>
        <dbReference type="ARBA" id="ARBA00003924"/>
    </source>
</evidence>
<feature type="binding site" evidence="8 10">
    <location>
        <position position="100"/>
    </location>
    <ligand>
        <name>substrate</name>
    </ligand>
</feature>
<evidence type="ECO:0000256" key="3">
    <source>
        <dbReference type="ARBA" id="ARBA00004902"/>
    </source>
</evidence>
<dbReference type="CDD" id="cd00466">
    <property type="entry name" value="DHQase_II"/>
    <property type="match status" value="1"/>
</dbReference>
<feature type="active site" description="Proton donor" evidence="8 9">
    <location>
        <position position="120"/>
    </location>
</feature>
<dbReference type="Gene3D" id="3.40.50.9100">
    <property type="entry name" value="Dehydroquinase, class II"/>
    <property type="match status" value="1"/>
</dbReference>
<evidence type="ECO:0000256" key="1">
    <source>
        <dbReference type="ARBA" id="ARBA00001864"/>
    </source>
</evidence>
<evidence type="ECO:0000256" key="10">
    <source>
        <dbReference type="PIRSR" id="PIRSR001399-2"/>
    </source>
</evidence>
<evidence type="ECO:0000313" key="13">
    <source>
        <dbReference type="EMBL" id="MBK8523319.1"/>
    </source>
</evidence>
<comment type="catalytic activity">
    <reaction evidence="1 8">
        <text>3-dehydroquinate = 3-dehydroshikimate + H2O</text>
        <dbReference type="Rhea" id="RHEA:21096"/>
        <dbReference type="ChEBI" id="CHEBI:15377"/>
        <dbReference type="ChEBI" id="CHEBI:16630"/>
        <dbReference type="ChEBI" id="CHEBI:32364"/>
        <dbReference type="EC" id="4.2.1.10"/>
    </reaction>
</comment>
<keyword evidence="8" id="KW-0028">Amino-acid biosynthesis</keyword>
<dbReference type="NCBIfam" id="NF003807">
    <property type="entry name" value="PRK05395.1-4"/>
    <property type="match status" value="1"/>
</dbReference>
<evidence type="ECO:0000256" key="4">
    <source>
        <dbReference type="ARBA" id="ARBA00011037"/>
    </source>
</evidence>
<dbReference type="PANTHER" id="PTHR21272:SF3">
    <property type="entry name" value="CATABOLIC 3-DEHYDROQUINASE"/>
    <property type="match status" value="1"/>
</dbReference>
<dbReference type="GO" id="GO:0019631">
    <property type="term" value="P:quinate catabolic process"/>
    <property type="evidence" value="ECO:0007669"/>
    <property type="project" value="TreeGrafter"/>
</dbReference>
<proteinExistence type="inferred from homology"/>
<evidence type="ECO:0000256" key="5">
    <source>
        <dbReference type="ARBA" id="ARBA00011193"/>
    </source>
</evidence>
<dbReference type="PROSITE" id="PS01029">
    <property type="entry name" value="DEHYDROQUINASE_II"/>
    <property type="match status" value="1"/>
</dbReference>
<evidence type="ECO:0000256" key="8">
    <source>
        <dbReference type="HAMAP-Rule" id="MF_00169"/>
    </source>
</evidence>
<comment type="subunit">
    <text evidence="5 8">Homododecamer.</text>
</comment>
<dbReference type="PANTHER" id="PTHR21272">
    <property type="entry name" value="CATABOLIC 3-DEHYDROQUINASE"/>
    <property type="match status" value="1"/>
</dbReference>
<protein>
    <recommendedName>
        <fullName evidence="6 8">3-dehydroquinate dehydratase</fullName>
        <shortName evidence="8">3-dehydroquinase</shortName>
        <ecNumber evidence="6 8">4.2.1.10</ecNumber>
    </recommendedName>
    <alternativeName>
        <fullName evidence="8">Type II DHQase</fullName>
    </alternativeName>
</protein>